<proteinExistence type="predicted"/>
<keyword evidence="1" id="KW-1185">Reference proteome</keyword>
<dbReference type="Proteomes" id="UP000095281">
    <property type="component" value="Unplaced"/>
</dbReference>
<protein>
    <submittedName>
        <fullName evidence="2">Uncharacterized protein</fullName>
    </submittedName>
</protein>
<reference evidence="2" key="1">
    <citation type="submission" date="2016-11" db="UniProtKB">
        <authorList>
            <consortium name="WormBaseParasite"/>
        </authorList>
    </citation>
    <scope>IDENTIFICATION</scope>
</reference>
<dbReference type="WBParaSite" id="MhA1_Contig599.frz3.gene10">
    <property type="protein sequence ID" value="MhA1_Contig599.frz3.gene10"/>
    <property type="gene ID" value="MhA1_Contig599.frz3.gene10"/>
</dbReference>
<name>A0A1I8BTG0_MELHA</name>
<dbReference type="AlphaFoldDB" id="A0A1I8BTG0"/>
<organism evidence="1 2">
    <name type="scientific">Meloidogyne hapla</name>
    <name type="common">Root-knot nematode worm</name>
    <dbReference type="NCBI Taxonomy" id="6305"/>
    <lineage>
        <taxon>Eukaryota</taxon>
        <taxon>Metazoa</taxon>
        <taxon>Ecdysozoa</taxon>
        <taxon>Nematoda</taxon>
        <taxon>Chromadorea</taxon>
        <taxon>Rhabditida</taxon>
        <taxon>Tylenchina</taxon>
        <taxon>Tylenchomorpha</taxon>
        <taxon>Tylenchoidea</taxon>
        <taxon>Meloidogynidae</taxon>
        <taxon>Meloidogyninae</taxon>
        <taxon>Meloidogyne</taxon>
    </lineage>
</organism>
<sequence>MRRQKMNSAGGGAIAMIGPDMNIERNSVLPEFEIISNRTKSCGGLIDLTINNQAVKELFSCYKFRPNQYDHLGLEEYTKLKNARNEYYELQRKCPCLLNADVRLPESRDKRSVKDDSLLGIRDADGFVHGCEDEEDIGANDVWSTYNDYAYFIKNQRECKKKFLIEILLI</sequence>
<evidence type="ECO:0000313" key="1">
    <source>
        <dbReference type="Proteomes" id="UP000095281"/>
    </source>
</evidence>
<evidence type="ECO:0000313" key="2">
    <source>
        <dbReference type="WBParaSite" id="MhA1_Contig599.frz3.gene10"/>
    </source>
</evidence>
<accession>A0A1I8BTG0</accession>